<dbReference type="InterPro" id="IPR042410">
    <property type="entry name" value="WBSCR13"/>
</dbReference>
<dbReference type="SMART" id="SM00320">
    <property type="entry name" value="WD40"/>
    <property type="match status" value="5"/>
</dbReference>
<dbReference type="Proteomes" id="UP000051574">
    <property type="component" value="Unassembled WGS sequence"/>
</dbReference>
<organism evidence="2 3">
    <name type="scientific">Oryctes borbonicus</name>
    <dbReference type="NCBI Taxonomy" id="1629725"/>
    <lineage>
        <taxon>Eukaryota</taxon>
        <taxon>Metazoa</taxon>
        <taxon>Ecdysozoa</taxon>
        <taxon>Arthropoda</taxon>
        <taxon>Hexapoda</taxon>
        <taxon>Insecta</taxon>
        <taxon>Pterygota</taxon>
        <taxon>Neoptera</taxon>
        <taxon>Endopterygota</taxon>
        <taxon>Coleoptera</taxon>
        <taxon>Polyphaga</taxon>
        <taxon>Scarabaeiformia</taxon>
        <taxon>Scarabaeidae</taxon>
        <taxon>Dynastinae</taxon>
        <taxon>Oryctes</taxon>
    </lineage>
</organism>
<proteinExistence type="predicted"/>
<dbReference type="PANTHER" id="PTHR44321">
    <property type="entry name" value="TRANSDUCIN BETA-LIKE PROTEIN 2"/>
    <property type="match status" value="1"/>
</dbReference>
<accession>A0A0T6B795</accession>
<dbReference type="OrthoDB" id="200924at2759"/>
<name>A0A0T6B795_9SCAR</name>
<dbReference type="Pfam" id="PF00400">
    <property type="entry name" value="WD40"/>
    <property type="match status" value="2"/>
</dbReference>
<dbReference type="InterPro" id="IPR015943">
    <property type="entry name" value="WD40/YVTN_repeat-like_dom_sf"/>
</dbReference>
<dbReference type="EMBL" id="LJIG01009370">
    <property type="protein sequence ID" value="KRT83216.1"/>
    <property type="molecule type" value="Genomic_DNA"/>
</dbReference>
<dbReference type="GO" id="GO:0005783">
    <property type="term" value="C:endoplasmic reticulum"/>
    <property type="evidence" value="ECO:0007669"/>
    <property type="project" value="TreeGrafter"/>
</dbReference>
<sequence>DRTVVLWDIKDLHQKDRKSLRVNVEFDHPTMVKWSPDSKAFIISKYSENTIEVYKIEKRKDNWIGHPSKAFTFPKVHVEDIIAFDIACNGKYIMTCSNKTDLIIWDLKGQELAKVDTYLMTTFCAKISACAKFIVASGFAPDVKVWEVIFSKTGDFQEVKRVFELSGHTSEVYDVAFDADTSHIATISKDGTWKLFDTKIDYKKGEDPHLLTTGKYKQGSSPSLIALSPNAEVVVVATTNSLAFYSALSGNLDYKIENIYSGKITSVLFDSLGKYIFTTGDKHIRVFHNVTGYKCTIATAKEKLKQNQTSATKERLQKLIADSESFLHTIDSKA</sequence>
<gene>
    <name evidence="2" type="ORF">AMK59_4341</name>
</gene>
<dbReference type="PROSITE" id="PS50294">
    <property type="entry name" value="WD_REPEATS_REGION"/>
    <property type="match status" value="1"/>
</dbReference>
<feature type="repeat" description="WD" evidence="1">
    <location>
        <begin position="165"/>
        <end position="197"/>
    </location>
</feature>
<dbReference type="InterPro" id="IPR001680">
    <property type="entry name" value="WD40_rpt"/>
</dbReference>
<dbReference type="Gene3D" id="2.130.10.10">
    <property type="entry name" value="YVTN repeat-like/Quinoprotein amine dehydrogenase"/>
    <property type="match status" value="2"/>
</dbReference>
<evidence type="ECO:0000313" key="2">
    <source>
        <dbReference type="EMBL" id="KRT83216.1"/>
    </source>
</evidence>
<dbReference type="GO" id="GO:0030968">
    <property type="term" value="P:endoplasmic reticulum unfolded protein response"/>
    <property type="evidence" value="ECO:0007669"/>
    <property type="project" value="TreeGrafter"/>
</dbReference>
<dbReference type="PROSITE" id="PS50082">
    <property type="entry name" value="WD_REPEATS_2"/>
    <property type="match status" value="1"/>
</dbReference>
<evidence type="ECO:0000256" key="1">
    <source>
        <dbReference type="PROSITE-ProRule" id="PRU00221"/>
    </source>
</evidence>
<dbReference type="AlphaFoldDB" id="A0A0T6B795"/>
<dbReference type="SUPFAM" id="SSF50978">
    <property type="entry name" value="WD40 repeat-like"/>
    <property type="match status" value="1"/>
</dbReference>
<comment type="caution">
    <text evidence="2">The sequence shown here is derived from an EMBL/GenBank/DDBJ whole genome shotgun (WGS) entry which is preliminary data.</text>
</comment>
<evidence type="ECO:0000313" key="3">
    <source>
        <dbReference type="Proteomes" id="UP000051574"/>
    </source>
</evidence>
<dbReference type="InterPro" id="IPR036322">
    <property type="entry name" value="WD40_repeat_dom_sf"/>
</dbReference>
<keyword evidence="3" id="KW-1185">Reference proteome</keyword>
<keyword evidence="1" id="KW-0853">WD repeat</keyword>
<dbReference type="PANTHER" id="PTHR44321:SF1">
    <property type="entry name" value="TRANSDUCIN BETA-LIKE PROTEIN 2"/>
    <property type="match status" value="1"/>
</dbReference>
<protein>
    <submittedName>
        <fullName evidence="2">WD40 domain-containing protein</fullName>
    </submittedName>
</protein>
<feature type="non-terminal residue" evidence="2">
    <location>
        <position position="1"/>
    </location>
</feature>
<reference evidence="2 3" key="1">
    <citation type="submission" date="2015-09" db="EMBL/GenBank/DDBJ databases">
        <title>Draft genome of the scarab beetle Oryctes borbonicus.</title>
        <authorList>
            <person name="Meyer J.M."/>
            <person name="Markov G.V."/>
            <person name="Baskaran P."/>
            <person name="Herrmann M."/>
            <person name="Sommer R.J."/>
            <person name="Roedelsperger C."/>
        </authorList>
    </citation>
    <scope>NUCLEOTIDE SEQUENCE [LARGE SCALE GENOMIC DNA]</scope>
    <source>
        <strain evidence="2">OB123</strain>
        <tissue evidence="2">Whole animal</tissue>
    </source>
</reference>